<accession>A0ABQ0DZU0</accession>
<feature type="region of interest" description="Disordered" evidence="1">
    <location>
        <begin position="312"/>
        <end position="353"/>
    </location>
</feature>
<gene>
    <name evidence="2" type="ORF">Tsumi_00780</name>
</gene>
<evidence type="ECO:0000256" key="1">
    <source>
        <dbReference type="SAM" id="MobiDB-lite"/>
    </source>
</evidence>
<evidence type="ECO:0000313" key="3">
    <source>
        <dbReference type="Proteomes" id="UP001628220"/>
    </source>
</evidence>
<evidence type="ECO:0000313" key="2">
    <source>
        <dbReference type="EMBL" id="GAB1250974.1"/>
    </source>
</evidence>
<sequence length="624" mass="71261">MNMNDETIRSQKSEHDDNRLDEYVDFVRSTIKRLAPTGQKRWTTPEAVEEALRESYFATTYKDLGYDTFDHFLRDVRFEDFWVVEKDAEGKDAVRIRLRREIAQYLKGVTDTITTLYRGNHNEPITIDCLNEALRGTNYAVTYTDLGYSSFEVFLTDSKRFSKFWNSEKTSDYSILLAPAGVNIPYEAKGKPIEQPQAAPSHKKNEEVTASTNQTALSEDAVRIAQRVEGAGRLLFDAEGWVEISKLETRVPAAQLQRVGFDTVQAFVEAYADRLGWEVQLRGEEKIPSLRIKEENLKATPLGLIAHKETPRTKRTKACNEEQPEMHRTQRESVRQSEPVQTESASEPKQMMGCGETKCGAIPDHDALLIKSETLQSLMDILAPQYAAQFADDTLELYLRYHLTLYFYRLYRADALVIDNNNLLFNTGLLDNTKREIVAILRDVRHLEGSEPYELVSFRGRKDALHHDEGEDVVPEGGKRFFMLVDQSLIREQMLLSGLQPMEKSAFKDILPSQIEALATSKRVDELCTCVPPRDRQNNEALCEAVAAAYEAKRMLMIGEAPRLYPLMYDVKAREFYSLLSVELNGANYCLAIAYKDGQYRPVTLCTFEEALMRTAPLSWPRSK</sequence>
<comment type="caution">
    <text evidence="2">The sequence shown here is derived from an EMBL/GenBank/DDBJ whole genome shotgun (WGS) entry which is preliminary data.</text>
</comment>
<evidence type="ECO:0008006" key="4">
    <source>
        <dbReference type="Google" id="ProtNLM"/>
    </source>
</evidence>
<dbReference type="Proteomes" id="UP001628220">
    <property type="component" value="Unassembled WGS sequence"/>
</dbReference>
<dbReference type="EMBL" id="BAAFSF010000001">
    <property type="protein sequence ID" value="GAB1250974.1"/>
    <property type="molecule type" value="Genomic_DNA"/>
</dbReference>
<feature type="region of interest" description="Disordered" evidence="1">
    <location>
        <begin position="193"/>
        <end position="212"/>
    </location>
</feature>
<keyword evidence="3" id="KW-1185">Reference proteome</keyword>
<organism evidence="2 3">
    <name type="scientific">Porphyromonas miyakawae</name>
    <dbReference type="NCBI Taxonomy" id="3137470"/>
    <lineage>
        <taxon>Bacteria</taxon>
        <taxon>Pseudomonadati</taxon>
        <taxon>Bacteroidota</taxon>
        <taxon>Bacteroidia</taxon>
        <taxon>Bacteroidales</taxon>
        <taxon>Porphyromonadaceae</taxon>
        <taxon>Porphyromonas</taxon>
    </lineage>
</organism>
<reference evidence="2 3" key="1">
    <citation type="journal article" date="2025" name="Int. J. Syst. Evol. Microbiol.">
        <title>Desulfovibrio falkowii sp. nov., Porphyromonas miyakawae sp. nov., Mediterraneibacter flintii sp. nov. and Owariibacterium komagatae gen. nov., sp. nov., isolated from human faeces.</title>
        <authorList>
            <person name="Hamaguchi T."/>
            <person name="Ohara M."/>
            <person name="Hisatomi A."/>
            <person name="Sekiguchi K."/>
            <person name="Takeda J.I."/>
            <person name="Ueyama J."/>
            <person name="Ito M."/>
            <person name="Nishiwaki H."/>
            <person name="Ogi T."/>
            <person name="Hirayama M."/>
            <person name="Ohkuma M."/>
            <person name="Sakamoto M."/>
            <person name="Ohno K."/>
        </authorList>
    </citation>
    <scope>NUCLEOTIDE SEQUENCE [LARGE SCALE GENOMIC DNA]</scope>
    <source>
        <strain evidence="2 3">13CB11C</strain>
    </source>
</reference>
<feature type="compositionally biased region" description="Basic and acidic residues" evidence="1">
    <location>
        <begin position="312"/>
        <end position="335"/>
    </location>
</feature>
<name>A0ABQ0DZU0_9PORP</name>
<feature type="compositionally biased region" description="Polar residues" evidence="1">
    <location>
        <begin position="336"/>
        <end position="347"/>
    </location>
</feature>
<dbReference type="RefSeq" id="WP_411914802.1">
    <property type="nucleotide sequence ID" value="NZ_BAAFSF010000001.1"/>
</dbReference>
<protein>
    <recommendedName>
        <fullName evidence="4">OST-HTH/LOTUS domain-containing protein</fullName>
    </recommendedName>
</protein>
<proteinExistence type="predicted"/>